<keyword evidence="7" id="KW-0472">Membrane</keyword>
<feature type="region of interest" description="Disordered" evidence="9">
    <location>
        <begin position="1"/>
        <end position="66"/>
    </location>
</feature>
<keyword evidence="4" id="KW-1003">Cell membrane</keyword>
<evidence type="ECO:0000256" key="2">
    <source>
        <dbReference type="ARBA" id="ARBA00004236"/>
    </source>
</evidence>
<evidence type="ECO:0000256" key="1">
    <source>
        <dbReference type="ARBA" id="ARBA00004123"/>
    </source>
</evidence>
<dbReference type="AlphaFoldDB" id="A0A2I0T358"/>
<evidence type="ECO:0000256" key="7">
    <source>
        <dbReference type="ARBA" id="ARBA00023136"/>
    </source>
</evidence>
<evidence type="ECO:0000313" key="10">
    <source>
        <dbReference type="EMBL" id="PKU28249.1"/>
    </source>
</evidence>
<keyword evidence="8" id="KW-0539">Nucleus</keyword>
<feature type="compositionally biased region" description="Basic and acidic residues" evidence="9">
    <location>
        <begin position="1"/>
        <end position="11"/>
    </location>
</feature>
<evidence type="ECO:0000313" key="11">
    <source>
        <dbReference type="Proteomes" id="UP000233556"/>
    </source>
</evidence>
<dbReference type="PANTHER" id="PTHR15129:SF1">
    <property type="entry name" value="SRC KINASE-ASSOCIATED PHOSPHOPROTEIN 1"/>
    <property type="match status" value="1"/>
</dbReference>
<evidence type="ECO:0000256" key="4">
    <source>
        <dbReference type="ARBA" id="ARBA00022475"/>
    </source>
</evidence>
<accession>A0A2I0T358</accession>
<name>A0A2I0T358_LIMLA</name>
<reference evidence="11" key="1">
    <citation type="submission" date="2017-11" db="EMBL/GenBank/DDBJ databases">
        <authorList>
            <person name="Lima N.C."/>
            <person name="Parody-Merino A.M."/>
            <person name="Battley P.F."/>
            <person name="Fidler A.E."/>
            <person name="Prosdocimi F."/>
        </authorList>
    </citation>
    <scope>NUCLEOTIDE SEQUENCE [LARGE SCALE GENOMIC DNA]</scope>
</reference>
<evidence type="ECO:0000256" key="8">
    <source>
        <dbReference type="ARBA" id="ARBA00023242"/>
    </source>
</evidence>
<dbReference type="Proteomes" id="UP000233556">
    <property type="component" value="Unassembled WGS sequence"/>
</dbReference>
<evidence type="ECO:0000256" key="9">
    <source>
        <dbReference type="SAM" id="MobiDB-lite"/>
    </source>
</evidence>
<dbReference type="GO" id="GO:0005634">
    <property type="term" value="C:nucleus"/>
    <property type="evidence" value="ECO:0007669"/>
    <property type="project" value="UniProtKB-SubCell"/>
</dbReference>
<keyword evidence="11" id="KW-1185">Reference proteome</keyword>
<protein>
    <submittedName>
        <fullName evidence="10">Uncharacterized protein</fullName>
    </submittedName>
</protein>
<dbReference type="InterPro" id="IPR037781">
    <property type="entry name" value="SKAP_fam"/>
</dbReference>
<dbReference type="GO" id="GO:0005886">
    <property type="term" value="C:plasma membrane"/>
    <property type="evidence" value="ECO:0007669"/>
    <property type="project" value="UniProtKB-SubCell"/>
</dbReference>
<evidence type="ECO:0000256" key="5">
    <source>
        <dbReference type="ARBA" id="ARBA00022490"/>
    </source>
</evidence>
<dbReference type="EMBL" id="KZ521561">
    <property type="protein sequence ID" value="PKU28249.1"/>
    <property type="molecule type" value="Genomic_DNA"/>
</dbReference>
<dbReference type="PANTHER" id="PTHR15129">
    <property type="entry name" value="SRC-ASSOCIATED ADAPTOR PROTEIN"/>
    <property type="match status" value="1"/>
</dbReference>
<reference evidence="11" key="2">
    <citation type="submission" date="2017-12" db="EMBL/GenBank/DDBJ databases">
        <title>Genome sequence of the Bar-tailed Godwit (Limosa lapponica baueri).</title>
        <authorList>
            <person name="Lima N.C.B."/>
            <person name="Parody-Merino A.M."/>
            <person name="Battley P.F."/>
            <person name="Fidler A.E."/>
            <person name="Prosdocimi F."/>
        </authorList>
    </citation>
    <scope>NUCLEOTIDE SEQUENCE [LARGE SCALE GENOMIC DNA]</scope>
</reference>
<evidence type="ECO:0000256" key="3">
    <source>
        <dbReference type="ARBA" id="ARBA00004496"/>
    </source>
</evidence>
<keyword evidence="5" id="KW-0963">Cytoplasm</keyword>
<sequence>MMAGDEQERKGRPSQQQAMACGRHGTADFGDEMWPSPGAVCARSPWWPQGPATSPGLEEIIPRPVQDTGNILKQGYLEKRSRGKQPKGNFSIENYSARLAFHLRKDSRRKCCFELICPGKRTYET</sequence>
<dbReference type="OrthoDB" id="243840at2759"/>
<gene>
    <name evidence="10" type="ORF">llap_21447</name>
</gene>
<dbReference type="InterPro" id="IPR011993">
    <property type="entry name" value="PH-like_dom_sf"/>
</dbReference>
<proteinExistence type="predicted"/>
<dbReference type="GO" id="GO:0005737">
    <property type="term" value="C:cytoplasm"/>
    <property type="evidence" value="ECO:0007669"/>
    <property type="project" value="UniProtKB-SubCell"/>
</dbReference>
<keyword evidence="6" id="KW-0597">Phosphoprotein</keyword>
<dbReference type="Gene3D" id="2.30.29.30">
    <property type="entry name" value="Pleckstrin-homology domain (PH domain)/Phosphotyrosine-binding domain (PTB)"/>
    <property type="match status" value="1"/>
</dbReference>
<evidence type="ECO:0000256" key="6">
    <source>
        <dbReference type="ARBA" id="ARBA00022553"/>
    </source>
</evidence>
<comment type="subcellular location">
    <subcellularLocation>
        <location evidence="2">Cell membrane</location>
    </subcellularLocation>
    <subcellularLocation>
        <location evidence="3">Cytoplasm</location>
    </subcellularLocation>
    <subcellularLocation>
        <location evidence="1">Nucleus</location>
    </subcellularLocation>
</comment>
<organism evidence="10 11">
    <name type="scientific">Limosa lapponica baueri</name>
    <dbReference type="NCBI Taxonomy" id="1758121"/>
    <lineage>
        <taxon>Eukaryota</taxon>
        <taxon>Metazoa</taxon>
        <taxon>Chordata</taxon>
        <taxon>Craniata</taxon>
        <taxon>Vertebrata</taxon>
        <taxon>Euteleostomi</taxon>
        <taxon>Archelosauria</taxon>
        <taxon>Archosauria</taxon>
        <taxon>Dinosauria</taxon>
        <taxon>Saurischia</taxon>
        <taxon>Theropoda</taxon>
        <taxon>Coelurosauria</taxon>
        <taxon>Aves</taxon>
        <taxon>Neognathae</taxon>
        <taxon>Neoaves</taxon>
        <taxon>Charadriiformes</taxon>
        <taxon>Scolopacidae</taxon>
        <taxon>Limosa</taxon>
    </lineage>
</organism>
<dbReference type="SUPFAM" id="SSF50729">
    <property type="entry name" value="PH domain-like"/>
    <property type="match status" value="1"/>
</dbReference>